<comment type="caution">
    <text evidence="1">The sequence shown here is derived from an EMBL/GenBank/DDBJ whole genome shotgun (WGS) entry which is preliminary data.</text>
</comment>
<accession>A0A243WDB4</accession>
<name>A0A243WDB4_9BACT</name>
<dbReference type="EMBL" id="MTSE01000008">
    <property type="protein sequence ID" value="OUJ72808.1"/>
    <property type="molecule type" value="Genomic_DNA"/>
</dbReference>
<evidence type="ECO:0000313" key="1">
    <source>
        <dbReference type="EMBL" id="OUJ72808.1"/>
    </source>
</evidence>
<dbReference type="OrthoDB" id="982075at2"/>
<evidence type="ECO:0000313" key="2">
    <source>
        <dbReference type="Proteomes" id="UP000194873"/>
    </source>
</evidence>
<reference evidence="1 2" key="1">
    <citation type="submission" date="2017-01" db="EMBL/GenBank/DDBJ databases">
        <title>A new Hymenobacter.</title>
        <authorList>
            <person name="Liang Y."/>
            <person name="Feng F."/>
        </authorList>
    </citation>
    <scope>NUCLEOTIDE SEQUENCE [LARGE SCALE GENOMIC DNA]</scope>
    <source>
        <strain evidence="1">MIMBbqt21</strain>
    </source>
</reference>
<keyword evidence="2" id="KW-1185">Reference proteome</keyword>
<sequence>MQPLEQQDVEIIEKESIPTLHFPPDDVLSDLAEQQQRRHDAERATALGNAYHNKVNIYFQTDDGATKCVSTSVWATHEQYITLKAGITIPLRAVLGFTF</sequence>
<organism evidence="1 2">
    <name type="scientific">Hymenobacter crusticola</name>
    <dbReference type="NCBI Taxonomy" id="1770526"/>
    <lineage>
        <taxon>Bacteria</taxon>
        <taxon>Pseudomonadati</taxon>
        <taxon>Bacteroidota</taxon>
        <taxon>Cytophagia</taxon>
        <taxon>Cytophagales</taxon>
        <taxon>Hymenobacteraceae</taxon>
        <taxon>Hymenobacter</taxon>
    </lineage>
</organism>
<dbReference type="RefSeq" id="WP_086595087.1">
    <property type="nucleotide sequence ID" value="NZ_MTSE01000008.1"/>
</dbReference>
<dbReference type="Proteomes" id="UP000194873">
    <property type="component" value="Unassembled WGS sequence"/>
</dbReference>
<protein>
    <submittedName>
        <fullName evidence="1">Uncharacterized protein</fullName>
    </submittedName>
</protein>
<dbReference type="AlphaFoldDB" id="A0A243WDB4"/>
<gene>
    <name evidence="1" type="ORF">BXP70_15950</name>
</gene>
<proteinExistence type="predicted"/>